<dbReference type="Proteomes" id="UP000214646">
    <property type="component" value="Unassembled WGS sequence"/>
</dbReference>
<name>A0A225E1U9_9BACT</name>
<evidence type="ECO:0000313" key="3">
    <source>
        <dbReference type="EMBL" id="OWK42347.1"/>
    </source>
</evidence>
<dbReference type="InterPro" id="IPR050300">
    <property type="entry name" value="GDXG_lipolytic_enzyme"/>
</dbReference>
<dbReference type="Pfam" id="PF20434">
    <property type="entry name" value="BD-FAE"/>
    <property type="match status" value="1"/>
</dbReference>
<evidence type="ECO:0000313" key="4">
    <source>
        <dbReference type="Proteomes" id="UP000214646"/>
    </source>
</evidence>
<protein>
    <submittedName>
        <fullName evidence="3">Esterase</fullName>
    </submittedName>
</protein>
<dbReference type="InterPro" id="IPR029058">
    <property type="entry name" value="AB_hydrolase_fold"/>
</dbReference>
<keyword evidence="4" id="KW-1185">Reference proteome</keyword>
<organism evidence="3 4">
    <name type="scientific">Fimbriiglobus ruber</name>
    <dbReference type="NCBI Taxonomy" id="1908690"/>
    <lineage>
        <taxon>Bacteria</taxon>
        <taxon>Pseudomonadati</taxon>
        <taxon>Planctomycetota</taxon>
        <taxon>Planctomycetia</taxon>
        <taxon>Gemmatales</taxon>
        <taxon>Gemmataceae</taxon>
        <taxon>Fimbriiglobus</taxon>
    </lineage>
</organism>
<proteinExistence type="predicted"/>
<dbReference type="AlphaFoldDB" id="A0A225E1U9"/>
<evidence type="ECO:0000259" key="2">
    <source>
        <dbReference type="Pfam" id="PF20434"/>
    </source>
</evidence>
<sequence length="332" mass="35638">MPLAILALVYWAAVAVPDVSAQAPKRPALPKNFTAEYDVKYIPDGDPAQTLDIYFPEKPSDQPRPLLIWIHGGGWQGGSKAEAPYLSQLARGYVFASIEYRFSQKALFPAQIQDCQAAIRWLRANAKKYSIDPDHIGVGGASAGGHLAALVGTSGGKKAFPAIGENKDQSDRVQAVCDIFGPADFWTVIKQADEDKNVKNIFKWNAGDPYSALIGGKLGQDKERCEAVSPVHYVSKDSPPFLILHGDHDTLVPYAQSVELADLLGKAGVPVTLQRLPGAGHGGPSFGLPAVGKLGTAFFDKHLKGVDAKIEPLPDDAVTIKPNPAPKKEKKD</sequence>
<dbReference type="GO" id="GO:0016787">
    <property type="term" value="F:hydrolase activity"/>
    <property type="evidence" value="ECO:0007669"/>
    <property type="project" value="UniProtKB-KW"/>
</dbReference>
<feature type="domain" description="BD-FAE-like" evidence="2">
    <location>
        <begin position="51"/>
        <end position="263"/>
    </location>
</feature>
<dbReference type="PANTHER" id="PTHR48081">
    <property type="entry name" value="AB HYDROLASE SUPERFAMILY PROTEIN C4A8.06C"/>
    <property type="match status" value="1"/>
</dbReference>
<dbReference type="InterPro" id="IPR049492">
    <property type="entry name" value="BD-FAE-like_dom"/>
</dbReference>
<comment type="caution">
    <text evidence="3">The sequence shown here is derived from an EMBL/GenBank/DDBJ whole genome shotgun (WGS) entry which is preliminary data.</text>
</comment>
<dbReference type="Gene3D" id="3.40.50.1820">
    <property type="entry name" value="alpha/beta hydrolase"/>
    <property type="match status" value="1"/>
</dbReference>
<gene>
    <name evidence="3" type="ORF">FRUB_04425</name>
</gene>
<reference evidence="4" key="1">
    <citation type="submission" date="2017-06" db="EMBL/GenBank/DDBJ databases">
        <title>Genome analysis of Fimbriiglobus ruber SP5, the first member of the order Planctomycetales with confirmed chitinolytic capability.</title>
        <authorList>
            <person name="Ravin N.V."/>
            <person name="Rakitin A.L."/>
            <person name="Ivanova A.A."/>
            <person name="Beletsky A.V."/>
            <person name="Kulichevskaya I.S."/>
            <person name="Mardanov A.V."/>
            <person name="Dedysh S.N."/>
        </authorList>
    </citation>
    <scope>NUCLEOTIDE SEQUENCE [LARGE SCALE GENOMIC DNA]</scope>
    <source>
        <strain evidence="4">SP5</strain>
    </source>
</reference>
<evidence type="ECO:0000256" key="1">
    <source>
        <dbReference type="ARBA" id="ARBA00022801"/>
    </source>
</evidence>
<keyword evidence="1" id="KW-0378">Hydrolase</keyword>
<dbReference type="EMBL" id="NIDE01000005">
    <property type="protein sequence ID" value="OWK42347.1"/>
    <property type="molecule type" value="Genomic_DNA"/>
</dbReference>
<dbReference type="PANTHER" id="PTHR48081:SF13">
    <property type="entry name" value="ALPHA_BETA HYDROLASE"/>
    <property type="match status" value="1"/>
</dbReference>
<accession>A0A225E1U9</accession>
<dbReference type="SUPFAM" id="SSF53474">
    <property type="entry name" value="alpha/beta-Hydrolases"/>
    <property type="match status" value="1"/>
</dbReference>